<dbReference type="PANTHER" id="PTHR22594">
    <property type="entry name" value="ASPARTYL/LYSYL-TRNA SYNTHETASE"/>
    <property type="match status" value="1"/>
</dbReference>
<dbReference type="EMBL" id="DRTB01000062">
    <property type="protein sequence ID" value="HHE04612.1"/>
    <property type="molecule type" value="Genomic_DNA"/>
</dbReference>
<accession>A0A7C5HE36</accession>
<dbReference type="GO" id="GO:0004815">
    <property type="term" value="F:aspartate-tRNA ligase activity"/>
    <property type="evidence" value="ECO:0007669"/>
    <property type="project" value="UniProtKB-EC"/>
</dbReference>
<feature type="non-terminal residue" evidence="7">
    <location>
        <position position="282"/>
    </location>
</feature>
<dbReference type="NCBIfam" id="TIGR00459">
    <property type="entry name" value="aspS_bact"/>
    <property type="match status" value="1"/>
</dbReference>
<dbReference type="Pfam" id="PF01336">
    <property type="entry name" value="tRNA_anti-codon"/>
    <property type="match status" value="1"/>
</dbReference>
<evidence type="ECO:0000256" key="4">
    <source>
        <dbReference type="ARBA" id="ARBA00022917"/>
    </source>
</evidence>
<organism evidence="7">
    <name type="scientific">candidate division WOR-3 bacterium</name>
    <dbReference type="NCBI Taxonomy" id="2052148"/>
    <lineage>
        <taxon>Bacteria</taxon>
        <taxon>Bacteria division WOR-3</taxon>
    </lineage>
</organism>
<comment type="caution">
    <text evidence="7">The sequence shown here is derived from an EMBL/GenBank/DDBJ whole genome shotgun (WGS) entry which is preliminary data.</text>
</comment>
<dbReference type="CDD" id="cd04317">
    <property type="entry name" value="EcAspRS_like_N"/>
    <property type="match status" value="1"/>
</dbReference>
<dbReference type="PANTHER" id="PTHR22594:SF5">
    <property type="entry name" value="ASPARTATE--TRNA LIGASE, MITOCHONDRIAL"/>
    <property type="match status" value="1"/>
</dbReference>
<dbReference type="GO" id="GO:0005524">
    <property type="term" value="F:ATP binding"/>
    <property type="evidence" value="ECO:0007669"/>
    <property type="project" value="UniProtKB-KW"/>
</dbReference>
<dbReference type="Gene3D" id="3.30.930.10">
    <property type="entry name" value="Bira Bifunctional Protein, Domain 2"/>
    <property type="match status" value="1"/>
</dbReference>
<feature type="domain" description="Aminoacyl-transfer RNA synthetases class-II family profile" evidence="6">
    <location>
        <begin position="141"/>
        <end position="282"/>
    </location>
</feature>
<dbReference type="InterPro" id="IPR006195">
    <property type="entry name" value="aa-tRNA-synth_II"/>
</dbReference>
<dbReference type="InterPro" id="IPR004524">
    <property type="entry name" value="Asp-tRNA-ligase_1"/>
</dbReference>
<keyword evidence="4" id="KW-0648">Protein biosynthesis</keyword>
<evidence type="ECO:0000256" key="3">
    <source>
        <dbReference type="ARBA" id="ARBA00022840"/>
    </source>
</evidence>
<dbReference type="PRINTS" id="PR01042">
    <property type="entry name" value="TRNASYNTHASP"/>
</dbReference>
<dbReference type="Gene3D" id="2.40.50.140">
    <property type="entry name" value="Nucleic acid-binding proteins"/>
    <property type="match status" value="1"/>
</dbReference>
<evidence type="ECO:0000256" key="2">
    <source>
        <dbReference type="ARBA" id="ARBA00022741"/>
    </source>
</evidence>
<dbReference type="EC" id="6.1.1.12" evidence="7"/>
<dbReference type="SUPFAM" id="SSF50249">
    <property type="entry name" value="Nucleic acid-binding proteins"/>
    <property type="match status" value="1"/>
</dbReference>
<dbReference type="Proteomes" id="UP000886110">
    <property type="component" value="Unassembled WGS sequence"/>
</dbReference>
<reference evidence="7" key="1">
    <citation type="journal article" date="2020" name="mSystems">
        <title>Genome- and Community-Level Interaction Insights into Carbon Utilization and Element Cycling Functions of Hydrothermarchaeota in Hydrothermal Sediment.</title>
        <authorList>
            <person name="Zhou Z."/>
            <person name="Liu Y."/>
            <person name="Xu W."/>
            <person name="Pan J."/>
            <person name="Luo Z.H."/>
            <person name="Li M."/>
        </authorList>
    </citation>
    <scope>NUCLEOTIDE SEQUENCE [LARGE SCALE GENOMIC DNA]</scope>
    <source>
        <strain evidence="7">HyVt-74</strain>
    </source>
</reference>
<keyword evidence="3" id="KW-0067">ATP-binding</keyword>
<dbReference type="AlphaFoldDB" id="A0A7C5HE36"/>
<evidence type="ECO:0000259" key="6">
    <source>
        <dbReference type="PROSITE" id="PS50862"/>
    </source>
</evidence>
<dbReference type="GO" id="GO:0006422">
    <property type="term" value="P:aspartyl-tRNA aminoacylation"/>
    <property type="evidence" value="ECO:0007669"/>
    <property type="project" value="TreeGrafter"/>
</dbReference>
<dbReference type="InterPro" id="IPR002312">
    <property type="entry name" value="Asp/Asn-tRNA-synth_IIb"/>
</dbReference>
<proteinExistence type="predicted"/>
<name>A0A7C5HE36_UNCW3</name>
<dbReference type="InterPro" id="IPR004364">
    <property type="entry name" value="Aa-tRNA-synt_II"/>
</dbReference>
<dbReference type="SUPFAM" id="SSF55681">
    <property type="entry name" value="Class II aaRS and biotin synthetases"/>
    <property type="match status" value="1"/>
</dbReference>
<keyword evidence="1 7" id="KW-0436">Ligase</keyword>
<dbReference type="InterPro" id="IPR012340">
    <property type="entry name" value="NA-bd_OB-fold"/>
</dbReference>
<dbReference type="InterPro" id="IPR045864">
    <property type="entry name" value="aa-tRNA-synth_II/BPL/LPL"/>
</dbReference>
<evidence type="ECO:0000256" key="1">
    <source>
        <dbReference type="ARBA" id="ARBA00022598"/>
    </source>
</evidence>
<dbReference type="GO" id="GO:0003676">
    <property type="term" value="F:nucleic acid binding"/>
    <property type="evidence" value="ECO:0007669"/>
    <property type="project" value="InterPro"/>
</dbReference>
<gene>
    <name evidence="7" type="primary">aspS</name>
    <name evidence="7" type="ORF">ENL19_00960</name>
</gene>
<dbReference type="Pfam" id="PF00152">
    <property type="entry name" value="tRNA-synt_2"/>
    <property type="match status" value="1"/>
</dbReference>
<evidence type="ECO:0000256" key="5">
    <source>
        <dbReference type="ARBA" id="ARBA00023146"/>
    </source>
</evidence>
<evidence type="ECO:0000313" key="7">
    <source>
        <dbReference type="EMBL" id="HHE04612.1"/>
    </source>
</evidence>
<dbReference type="InterPro" id="IPR047089">
    <property type="entry name" value="Asp-tRNA-ligase_1_N"/>
</dbReference>
<protein>
    <submittedName>
        <fullName evidence="7">Aspartate--tRNA ligase</fullName>
        <ecNumber evidence="7">6.1.1.12</ecNumber>
    </submittedName>
</protein>
<keyword evidence="5" id="KW-0030">Aminoacyl-tRNA synthetase</keyword>
<keyword evidence="2" id="KW-0547">Nucleotide-binding</keyword>
<dbReference type="PROSITE" id="PS50862">
    <property type="entry name" value="AA_TRNA_LIGASE_II"/>
    <property type="match status" value="1"/>
</dbReference>
<dbReference type="InterPro" id="IPR004365">
    <property type="entry name" value="NA-bd_OB_tRNA"/>
</dbReference>
<sequence>MLRDTNCGELRRKDLGKTVTIGGWIKKVRDHGEIVFVDLWDRYGKTQIVITNERRDLLKRAKTLGLEWVIIVNGVVRERPKDMVNKEIDTGEIEVLAQDIKIFNKSKVPPFVVEEELKAGEELRYRYRYLDLRREKMLKKFLLRHQVFNIIRNYLGERNFLEVETPILAKSTPEGARDFLVPSRLHRGKFYALAQSPQLYKQILMVSGFDKYYQFAKCLRDEDLRGDRQFEHTQLDIEMSFTDESTMFDLMEGLMSGVFKNVLKLAIRLPFPRMTYEEAMER</sequence>